<reference evidence="3" key="1">
    <citation type="journal article" date="2019" name="Int. J. Syst. Evol. Microbiol.">
        <title>The Global Catalogue of Microorganisms (GCM) 10K type strain sequencing project: providing services to taxonomists for standard genome sequencing and annotation.</title>
        <authorList>
            <consortium name="The Broad Institute Genomics Platform"/>
            <consortium name="The Broad Institute Genome Sequencing Center for Infectious Disease"/>
            <person name="Wu L."/>
            <person name="Ma J."/>
        </authorList>
    </citation>
    <scope>NUCLEOTIDE SEQUENCE [LARGE SCALE GENOMIC DNA]</scope>
    <source>
        <strain evidence="3">CCUG 58760</strain>
    </source>
</reference>
<sequence length="338" mass="36752">MSDKTELLPCPFCGPKADEGSRVVLLAERESDGYVRGYTVRCDHCGIELHDEYESDVVAAWNRRSSVQEAAPPPSPAYLSDAQLDALAICGHRTREDAVAAPATAADVATALEHVRQFLVDGDDIPDDRLIYADVEVGEENDDPSPLTIGDLRALLTLSAAPTAQGQDSDDTIKKRWIIIREPGSVPVTKIPKQSHDGALEFLRECTAIYPAAELTLAELTWNNDLWVSDGREALTIDDAMAEYADDADGWTDRVPEPQTSGCEFTMSYADEPNSIVCRNGHMIDIDVFTEGFDEGDFFHPCPKCNADAYAAWKAEIGDDDDEADDALPSAPSAGEAK</sequence>
<gene>
    <name evidence="2" type="ORF">ACFPMG_15485</name>
</gene>
<organism evidence="2 3">
    <name type="scientific">Azospirillum himalayense</name>
    <dbReference type="NCBI Taxonomy" id="654847"/>
    <lineage>
        <taxon>Bacteria</taxon>
        <taxon>Pseudomonadati</taxon>
        <taxon>Pseudomonadota</taxon>
        <taxon>Alphaproteobacteria</taxon>
        <taxon>Rhodospirillales</taxon>
        <taxon>Azospirillaceae</taxon>
        <taxon>Azospirillum</taxon>
    </lineage>
</organism>
<dbReference type="Proteomes" id="UP001596166">
    <property type="component" value="Unassembled WGS sequence"/>
</dbReference>
<proteinExistence type="predicted"/>
<feature type="region of interest" description="Disordered" evidence="1">
    <location>
        <begin position="316"/>
        <end position="338"/>
    </location>
</feature>
<feature type="compositionally biased region" description="Low complexity" evidence="1">
    <location>
        <begin position="327"/>
        <end position="338"/>
    </location>
</feature>
<evidence type="ECO:0000256" key="1">
    <source>
        <dbReference type="SAM" id="MobiDB-lite"/>
    </source>
</evidence>
<accession>A0ABW0G5Q0</accession>
<name>A0ABW0G5Q0_9PROT</name>
<evidence type="ECO:0000313" key="3">
    <source>
        <dbReference type="Proteomes" id="UP001596166"/>
    </source>
</evidence>
<dbReference type="RefSeq" id="WP_376995992.1">
    <property type="nucleotide sequence ID" value="NZ_JBHSLC010000027.1"/>
</dbReference>
<dbReference type="EMBL" id="JBHSLC010000027">
    <property type="protein sequence ID" value="MFC5356415.1"/>
    <property type="molecule type" value="Genomic_DNA"/>
</dbReference>
<comment type="caution">
    <text evidence="2">The sequence shown here is derived from an EMBL/GenBank/DDBJ whole genome shotgun (WGS) entry which is preliminary data.</text>
</comment>
<evidence type="ECO:0000313" key="2">
    <source>
        <dbReference type="EMBL" id="MFC5356415.1"/>
    </source>
</evidence>
<protein>
    <submittedName>
        <fullName evidence="2">Lar family restriction alleviation protein</fullName>
    </submittedName>
</protein>
<dbReference type="Pfam" id="PF14354">
    <property type="entry name" value="Lar_restr_allev"/>
    <property type="match status" value="1"/>
</dbReference>
<keyword evidence="3" id="KW-1185">Reference proteome</keyword>